<evidence type="ECO:0000313" key="2">
    <source>
        <dbReference type="EMBL" id="QDV52756.1"/>
    </source>
</evidence>
<gene>
    <name evidence="2" type="ORF">Enr17x_48230</name>
</gene>
<evidence type="ECO:0000313" key="3">
    <source>
        <dbReference type="Proteomes" id="UP000318313"/>
    </source>
</evidence>
<sequence length="225" mass="25969">MQFYEQHYARYCLREYIGMWYPNILGAVLYWIMIKLNIKRLKRKPFPVFRSVQDNLMDLDQVPEIYQAEIQAELNLLSRYGFVDPLVGGVISGSSLNGLTQTGISLLSRHQKVDSAVSVIIDFHEGQTTRRPYFIFTFIEDPPSDITSSNGRLMCYSDPGGDIAYYPNICFEELLQVHNQRIMGLNKTCLIINDNEELIRLSDERLVKSIDKLIRRGILALVEPK</sequence>
<reference evidence="2 3" key="1">
    <citation type="submission" date="2019-03" db="EMBL/GenBank/DDBJ databases">
        <title>Deep-cultivation of Planctomycetes and their phenomic and genomic characterization uncovers novel biology.</title>
        <authorList>
            <person name="Wiegand S."/>
            <person name="Jogler M."/>
            <person name="Boedeker C."/>
            <person name="Pinto D."/>
            <person name="Vollmers J."/>
            <person name="Rivas-Marin E."/>
            <person name="Kohn T."/>
            <person name="Peeters S.H."/>
            <person name="Heuer A."/>
            <person name="Rast P."/>
            <person name="Oberbeckmann S."/>
            <person name="Bunk B."/>
            <person name="Jeske O."/>
            <person name="Meyerdierks A."/>
            <person name="Storesund J.E."/>
            <person name="Kallscheuer N."/>
            <person name="Luecker S."/>
            <person name="Lage O.M."/>
            <person name="Pohl T."/>
            <person name="Merkel B.J."/>
            <person name="Hornburger P."/>
            <person name="Mueller R.-W."/>
            <person name="Bruemmer F."/>
            <person name="Labrenz M."/>
            <person name="Spormann A.M."/>
            <person name="Op den Camp H."/>
            <person name="Overmann J."/>
            <person name="Amann R."/>
            <person name="Jetten M.S.M."/>
            <person name="Mascher T."/>
            <person name="Medema M.H."/>
            <person name="Devos D.P."/>
            <person name="Kaster A.-K."/>
            <person name="Ovreas L."/>
            <person name="Rohde M."/>
            <person name="Galperin M.Y."/>
            <person name="Jogler C."/>
        </authorList>
    </citation>
    <scope>NUCLEOTIDE SEQUENCE [LARGE SCALE GENOMIC DNA]</scope>
    <source>
        <strain evidence="2 3">Enr17</strain>
    </source>
</reference>
<keyword evidence="3" id="KW-1185">Reference proteome</keyword>
<dbReference type="Proteomes" id="UP000318313">
    <property type="component" value="Chromosome"/>
</dbReference>
<organism evidence="2 3">
    <name type="scientific">Gimesia fumaroli</name>
    <dbReference type="NCBI Taxonomy" id="2527976"/>
    <lineage>
        <taxon>Bacteria</taxon>
        <taxon>Pseudomonadati</taxon>
        <taxon>Planctomycetota</taxon>
        <taxon>Planctomycetia</taxon>
        <taxon>Planctomycetales</taxon>
        <taxon>Planctomycetaceae</taxon>
        <taxon>Gimesia</taxon>
    </lineage>
</organism>
<dbReference type="RefSeq" id="WP_145312039.1">
    <property type="nucleotide sequence ID" value="NZ_CP037452.1"/>
</dbReference>
<keyword evidence="1" id="KW-0472">Membrane</keyword>
<protein>
    <submittedName>
        <fullName evidence="2">Uncharacterized protein</fullName>
    </submittedName>
</protein>
<proteinExistence type="predicted"/>
<dbReference type="KEGG" id="gfm:Enr17x_48230"/>
<keyword evidence="1" id="KW-1133">Transmembrane helix</keyword>
<keyword evidence="1" id="KW-0812">Transmembrane</keyword>
<feature type="transmembrane region" description="Helical" evidence="1">
    <location>
        <begin position="20"/>
        <end position="38"/>
    </location>
</feature>
<dbReference type="OrthoDB" id="290729at2"/>
<name>A0A518II38_9PLAN</name>
<dbReference type="AlphaFoldDB" id="A0A518II38"/>
<evidence type="ECO:0000256" key="1">
    <source>
        <dbReference type="SAM" id="Phobius"/>
    </source>
</evidence>
<accession>A0A518II38</accession>
<dbReference type="EMBL" id="CP037452">
    <property type="protein sequence ID" value="QDV52756.1"/>
    <property type="molecule type" value="Genomic_DNA"/>
</dbReference>